<gene>
    <name evidence="1" type="ORF">BDQ12DRAFT_689065</name>
</gene>
<dbReference type="Proteomes" id="UP000308652">
    <property type="component" value="Unassembled WGS sequence"/>
</dbReference>
<name>A0A5C3LRQ8_9AGAR</name>
<reference evidence="1 2" key="1">
    <citation type="journal article" date="2019" name="Nat. Ecol. Evol.">
        <title>Megaphylogeny resolves global patterns of mushroom evolution.</title>
        <authorList>
            <person name="Varga T."/>
            <person name="Krizsan K."/>
            <person name="Foldi C."/>
            <person name="Dima B."/>
            <person name="Sanchez-Garcia M."/>
            <person name="Sanchez-Ramirez S."/>
            <person name="Szollosi G.J."/>
            <person name="Szarkandi J.G."/>
            <person name="Papp V."/>
            <person name="Albert L."/>
            <person name="Andreopoulos W."/>
            <person name="Angelini C."/>
            <person name="Antonin V."/>
            <person name="Barry K.W."/>
            <person name="Bougher N.L."/>
            <person name="Buchanan P."/>
            <person name="Buyck B."/>
            <person name="Bense V."/>
            <person name="Catcheside P."/>
            <person name="Chovatia M."/>
            <person name="Cooper J."/>
            <person name="Damon W."/>
            <person name="Desjardin D."/>
            <person name="Finy P."/>
            <person name="Geml J."/>
            <person name="Haridas S."/>
            <person name="Hughes K."/>
            <person name="Justo A."/>
            <person name="Karasinski D."/>
            <person name="Kautmanova I."/>
            <person name="Kiss B."/>
            <person name="Kocsube S."/>
            <person name="Kotiranta H."/>
            <person name="LaButti K.M."/>
            <person name="Lechner B.E."/>
            <person name="Liimatainen K."/>
            <person name="Lipzen A."/>
            <person name="Lukacs Z."/>
            <person name="Mihaltcheva S."/>
            <person name="Morgado L.N."/>
            <person name="Niskanen T."/>
            <person name="Noordeloos M.E."/>
            <person name="Ohm R.A."/>
            <person name="Ortiz-Santana B."/>
            <person name="Ovrebo C."/>
            <person name="Racz N."/>
            <person name="Riley R."/>
            <person name="Savchenko A."/>
            <person name="Shiryaev A."/>
            <person name="Soop K."/>
            <person name="Spirin V."/>
            <person name="Szebenyi C."/>
            <person name="Tomsovsky M."/>
            <person name="Tulloss R.E."/>
            <person name="Uehling J."/>
            <person name="Grigoriev I.V."/>
            <person name="Vagvolgyi C."/>
            <person name="Papp T."/>
            <person name="Martin F.M."/>
            <person name="Miettinen O."/>
            <person name="Hibbett D.S."/>
            <person name="Nagy L.G."/>
        </authorList>
    </citation>
    <scope>NUCLEOTIDE SEQUENCE [LARGE SCALE GENOMIC DNA]</scope>
    <source>
        <strain evidence="1 2">CBS 166.37</strain>
    </source>
</reference>
<accession>A0A5C3LRQ8</accession>
<dbReference type="EMBL" id="ML213628">
    <property type="protein sequence ID" value="TFK34716.1"/>
    <property type="molecule type" value="Genomic_DNA"/>
</dbReference>
<protein>
    <submittedName>
        <fullName evidence="1">Uncharacterized protein</fullName>
    </submittedName>
</protein>
<evidence type="ECO:0000313" key="2">
    <source>
        <dbReference type="Proteomes" id="UP000308652"/>
    </source>
</evidence>
<evidence type="ECO:0000313" key="1">
    <source>
        <dbReference type="EMBL" id="TFK34716.1"/>
    </source>
</evidence>
<keyword evidence="2" id="KW-1185">Reference proteome</keyword>
<sequence length="65" mass="7308">MLCAPPALASCNPPSTPRLRLCHRHCACPSSPTEMWAGVSFDIDKWQDDRCHRALRTHPLLRVLA</sequence>
<organism evidence="1 2">
    <name type="scientific">Crucibulum laeve</name>
    <dbReference type="NCBI Taxonomy" id="68775"/>
    <lineage>
        <taxon>Eukaryota</taxon>
        <taxon>Fungi</taxon>
        <taxon>Dikarya</taxon>
        <taxon>Basidiomycota</taxon>
        <taxon>Agaricomycotina</taxon>
        <taxon>Agaricomycetes</taxon>
        <taxon>Agaricomycetidae</taxon>
        <taxon>Agaricales</taxon>
        <taxon>Agaricineae</taxon>
        <taxon>Nidulariaceae</taxon>
        <taxon>Crucibulum</taxon>
    </lineage>
</organism>
<proteinExistence type="predicted"/>
<dbReference type="AlphaFoldDB" id="A0A5C3LRQ8"/>